<organism evidence="1">
    <name type="scientific">Solanum chacoense</name>
    <name type="common">Chaco potato</name>
    <dbReference type="NCBI Taxonomy" id="4108"/>
    <lineage>
        <taxon>Eukaryota</taxon>
        <taxon>Viridiplantae</taxon>
        <taxon>Streptophyta</taxon>
        <taxon>Embryophyta</taxon>
        <taxon>Tracheophyta</taxon>
        <taxon>Spermatophyta</taxon>
        <taxon>Magnoliopsida</taxon>
        <taxon>eudicotyledons</taxon>
        <taxon>Gunneridae</taxon>
        <taxon>Pentapetalae</taxon>
        <taxon>asterids</taxon>
        <taxon>lamiids</taxon>
        <taxon>Solanales</taxon>
        <taxon>Solanaceae</taxon>
        <taxon>Solanoideae</taxon>
        <taxon>Solaneae</taxon>
        <taxon>Solanum</taxon>
    </lineage>
</organism>
<dbReference type="AlphaFoldDB" id="A0A0V0GYM7"/>
<dbReference type="EMBL" id="GEDG01028651">
    <property type="protein sequence ID" value="JAP13037.1"/>
    <property type="molecule type" value="Transcribed_RNA"/>
</dbReference>
<feature type="non-terminal residue" evidence="1">
    <location>
        <position position="1"/>
    </location>
</feature>
<reference evidence="1" key="1">
    <citation type="submission" date="2015-12" db="EMBL/GenBank/DDBJ databases">
        <title>Gene expression during late stages of embryo sac development: a critical building block for successful pollen-pistil interactions.</title>
        <authorList>
            <person name="Liu Y."/>
            <person name="Joly V."/>
            <person name="Sabar M."/>
            <person name="Matton D.P."/>
        </authorList>
    </citation>
    <scope>NUCLEOTIDE SEQUENCE</scope>
</reference>
<sequence>KFRNFHLRQHNRYIIKLCEVQAKIIPMEQKNKIMSLSLKITHTRTHRLSCPERNEAFTSTENGQIHKRGCYHMQNSRY</sequence>
<accession>A0A0V0GYM7</accession>
<proteinExistence type="predicted"/>
<evidence type="ECO:0000313" key="1">
    <source>
        <dbReference type="EMBL" id="JAP13037.1"/>
    </source>
</evidence>
<protein>
    <submittedName>
        <fullName evidence="1">Putative ovule protein</fullName>
    </submittedName>
</protein>
<name>A0A0V0GYM7_SOLCH</name>